<organism evidence="14 15">
    <name type="scientific">Permianibacter aggregans</name>
    <dbReference type="NCBI Taxonomy" id="1510150"/>
    <lineage>
        <taxon>Bacteria</taxon>
        <taxon>Pseudomonadati</taxon>
        <taxon>Pseudomonadota</taxon>
        <taxon>Gammaproteobacteria</taxon>
        <taxon>Pseudomonadales</taxon>
        <taxon>Pseudomonadaceae</taxon>
        <taxon>Permianibacter</taxon>
    </lineage>
</organism>
<evidence type="ECO:0000256" key="6">
    <source>
        <dbReference type="ARBA" id="ARBA00022826"/>
    </source>
</evidence>
<comment type="subcellular location">
    <subcellularLocation>
        <location evidence="1">Membrane</location>
        <topology evidence="1">Multi-pass membrane protein</topology>
    </subcellularLocation>
</comment>
<protein>
    <submittedName>
        <fullName evidence="14">Uncharacterized protein DUF1211</fullName>
    </submittedName>
</protein>
<dbReference type="InterPro" id="IPR010617">
    <property type="entry name" value="TMEM175-like"/>
</dbReference>
<feature type="transmembrane region" description="Helical" evidence="13">
    <location>
        <begin position="190"/>
        <end position="211"/>
    </location>
</feature>
<keyword evidence="7" id="KW-0630">Potassium</keyword>
<evidence type="ECO:0000256" key="13">
    <source>
        <dbReference type="SAM" id="Phobius"/>
    </source>
</evidence>
<evidence type="ECO:0000313" key="15">
    <source>
        <dbReference type="Proteomes" id="UP000295375"/>
    </source>
</evidence>
<accession>A0A4R6UH67</accession>
<dbReference type="RefSeq" id="WP_133592494.1">
    <property type="nucleotide sequence ID" value="NZ_CP037953.1"/>
</dbReference>
<keyword evidence="4" id="KW-0633">Potassium transport</keyword>
<name>A0A4R6UH67_9GAMM</name>
<keyword evidence="11" id="KW-0407">Ion channel</keyword>
<evidence type="ECO:0000256" key="11">
    <source>
        <dbReference type="ARBA" id="ARBA00023303"/>
    </source>
</evidence>
<dbReference type="GO" id="GO:0016020">
    <property type="term" value="C:membrane"/>
    <property type="evidence" value="ECO:0007669"/>
    <property type="project" value="UniProtKB-SubCell"/>
</dbReference>
<feature type="transmembrane region" description="Helical" evidence="13">
    <location>
        <begin position="42"/>
        <end position="60"/>
    </location>
</feature>
<feature type="transmembrane region" description="Helical" evidence="13">
    <location>
        <begin position="162"/>
        <end position="184"/>
    </location>
</feature>
<dbReference type="GO" id="GO:0015252">
    <property type="term" value="F:proton channel activity"/>
    <property type="evidence" value="ECO:0007669"/>
    <property type="project" value="InterPro"/>
</dbReference>
<evidence type="ECO:0000256" key="9">
    <source>
        <dbReference type="ARBA" id="ARBA00023065"/>
    </source>
</evidence>
<evidence type="ECO:0000256" key="12">
    <source>
        <dbReference type="ARBA" id="ARBA00034430"/>
    </source>
</evidence>
<evidence type="ECO:0000256" key="1">
    <source>
        <dbReference type="ARBA" id="ARBA00004141"/>
    </source>
</evidence>
<proteinExistence type="inferred from homology"/>
<keyword evidence="5 13" id="KW-0812">Transmembrane</keyword>
<dbReference type="GO" id="GO:0005267">
    <property type="term" value="F:potassium channel activity"/>
    <property type="evidence" value="ECO:0007669"/>
    <property type="project" value="UniProtKB-KW"/>
</dbReference>
<evidence type="ECO:0000256" key="5">
    <source>
        <dbReference type="ARBA" id="ARBA00022692"/>
    </source>
</evidence>
<comment type="similarity">
    <text evidence="2">Belongs to the TMEM175 family.</text>
</comment>
<evidence type="ECO:0000313" key="14">
    <source>
        <dbReference type="EMBL" id="TDQ45682.1"/>
    </source>
</evidence>
<keyword evidence="3" id="KW-0813">Transport</keyword>
<evidence type="ECO:0000256" key="3">
    <source>
        <dbReference type="ARBA" id="ARBA00022448"/>
    </source>
</evidence>
<keyword evidence="6" id="KW-0631">Potassium channel</keyword>
<dbReference type="Pfam" id="PF06736">
    <property type="entry name" value="TMEM175"/>
    <property type="match status" value="1"/>
</dbReference>
<evidence type="ECO:0000256" key="7">
    <source>
        <dbReference type="ARBA" id="ARBA00022958"/>
    </source>
</evidence>
<reference evidence="14 15" key="1">
    <citation type="submission" date="2019-03" db="EMBL/GenBank/DDBJ databases">
        <title>Genomic Encyclopedia of Type Strains, Phase IV (KMG-IV): sequencing the most valuable type-strain genomes for metagenomic binning, comparative biology and taxonomic classification.</title>
        <authorList>
            <person name="Goeker M."/>
        </authorList>
    </citation>
    <scope>NUCLEOTIDE SEQUENCE [LARGE SCALE GENOMIC DNA]</scope>
    <source>
        <strain evidence="14 15">DSM 103792</strain>
    </source>
</reference>
<keyword evidence="8 13" id="KW-1133">Transmembrane helix</keyword>
<comment type="catalytic activity">
    <reaction evidence="12">
        <text>K(+)(in) = K(+)(out)</text>
        <dbReference type="Rhea" id="RHEA:29463"/>
        <dbReference type="ChEBI" id="CHEBI:29103"/>
    </reaction>
</comment>
<keyword evidence="10 13" id="KW-0472">Membrane</keyword>
<dbReference type="EMBL" id="SNYM01000018">
    <property type="protein sequence ID" value="TDQ45682.1"/>
    <property type="molecule type" value="Genomic_DNA"/>
</dbReference>
<evidence type="ECO:0000256" key="2">
    <source>
        <dbReference type="ARBA" id="ARBA00006920"/>
    </source>
</evidence>
<dbReference type="AlphaFoldDB" id="A0A4R6UH67"/>
<gene>
    <name evidence="14" type="ORF">EV696_11833</name>
</gene>
<keyword evidence="15" id="KW-1185">Reference proteome</keyword>
<feature type="transmembrane region" description="Helical" evidence="13">
    <location>
        <begin position="124"/>
        <end position="142"/>
    </location>
</feature>
<evidence type="ECO:0000256" key="8">
    <source>
        <dbReference type="ARBA" id="ARBA00022989"/>
    </source>
</evidence>
<dbReference type="OrthoDB" id="7570568at2"/>
<comment type="caution">
    <text evidence="14">The sequence shown here is derived from an EMBL/GenBank/DDBJ whole genome shotgun (WGS) entry which is preliminary data.</text>
</comment>
<sequence length="229" mass="25527">MRNGSRLEAFTDAAFAFALTLLAISGDEMPGSIAELKNALHQIPSFIVSAALLIMFWHAHQSWSKDYRSDDGVSILLTSVLVCTVLVYVYPLKMLFSGFFHWVTGGLLKTSYTATGPADISDLFAIYGYGFITMCMAMFLLYRHTIRQAKKLGLTDEQKFLAAQHGFSFLLLMSPGVLSLILTYTLPEKYLALNGMVYSLLGIIMPLYGVYSEKQYRAWRAARANVDKG</sequence>
<evidence type="ECO:0000256" key="10">
    <source>
        <dbReference type="ARBA" id="ARBA00023136"/>
    </source>
</evidence>
<feature type="transmembrane region" description="Helical" evidence="13">
    <location>
        <begin position="72"/>
        <end position="90"/>
    </location>
</feature>
<evidence type="ECO:0000256" key="4">
    <source>
        <dbReference type="ARBA" id="ARBA00022538"/>
    </source>
</evidence>
<keyword evidence="9" id="KW-0406">Ion transport</keyword>
<dbReference type="Proteomes" id="UP000295375">
    <property type="component" value="Unassembled WGS sequence"/>
</dbReference>